<sequence>MFDRPLQRGQAGELGAVHLQHGGDGLGRDWGVPIPLDGWSEQANKRLYVWFDAVIGYLSASIEWARRSGDPDAWRQWWQNPDATFRKSGNGSCHATALPYSGSPLVCCSSVRTVSFRPSMPAPSPLPSQRPRQIALHRSVQRSASARPAAARLPP</sequence>
<protein>
    <recommendedName>
        <fullName evidence="6">Methionyl/Leucyl tRNA synthetase domain-containing protein</fullName>
    </recommendedName>
</protein>
<dbReference type="AlphaFoldDB" id="A0A7W8A925"/>
<keyword evidence="8" id="KW-1185">Reference proteome</keyword>
<evidence type="ECO:0000313" key="8">
    <source>
        <dbReference type="Proteomes" id="UP000568380"/>
    </source>
</evidence>
<gene>
    <name evidence="7" type="ORF">HNR40_007381</name>
</gene>
<dbReference type="Proteomes" id="UP000568380">
    <property type="component" value="Unassembled WGS sequence"/>
</dbReference>
<evidence type="ECO:0000256" key="4">
    <source>
        <dbReference type="ARBA" id="ARBA00022917"/>
    </source>
</evidence>
<evidence type="ECO:0000256" key="1">
    <source>
        <dbReference type="ARBA" id="ARBA00022598"/>
    </source>
</evidence>
<dbReference type="InterPro" id="IPR015413">
    <property type="entry name" value="Methionyl/Leucyl_tRNA_Synth"/>
</dbReference>
<organism evidence="7 8">
    <name type="scientific">Nonomuraea endophytica</name>
    <dbReference type="NCBI Taxonomy" id="714136"/>
    <lineage>
        <taxon>Bacteria</taxon>
        <taxon>Bacillati</taxon>
        <taxon>Actinomycetota</taxon>
        <taxon>Actinomycetes</taxon>
        <taxon>Streptosporangiales</taxon>
        <taxon>Streptosporangiaceae</taxon>
        <taxon>Nonomuraea</taxon>
    </lineage>
</organism>
<keyword evidence="2" id="KW-0547">Nucleotide-binding</keyword>
<dbReference type="PANTHER" id="PTHR45765:SF1">
    <property type="entry name" value="METHIONINE--TRNA LIGASE, CYTOPLASMIC"/>
    <property type="match status" value="1"/>
</dbReference>
<dbReference type="GO" id="GO:0006431">
    <property type="term" value="P:methionyl-tRNA aminoacylation"/>
    <property type="evidence" value="ECO:0007669"/>
    <property type="project" value="TreeGrafter"/>
</dbReference>
<dbReference type="Pfam" id="PF09334">
    <property type="entry name" value="tRNA-synt_1g"/>
    <property type="match status" value="1"/>
</dbReference>
<evidence type="ECO:0000256" key="5">
    <source>
        <dbReference type="ARBA" id="ARBA00023146"/>
    </source>
</evidence>
<accession>A0A7W8A925</accession>
<dbReference type="EMBL" id="JACHIN010000012">
    <property type="protein sequence ID" value="MBB5081886.1"/>
    <property type="molecule type" value="Genomic_DNA"/>
</dbReference>
<proteinExistence type="predicted"/>
<keyword evidence="4" id="KW-0648">Protein biosynthesis</keyword>
<evidence type="ECO:0000256" key="3">
    <source>
        <dbReference type="ARBA" id="ARBA00022840"/>
    </source>
</evidence>
<dbReference type="PANTHER" id="PTHR45765">
    <property type="entry name" value="METHIONINE--TRNA LIGASE"/>
    <property type="match status" value="1"/>
</dbReference>
<dbReference type="Gene3D" id="3.40.50.620">
    <property type="entry name" value="HUPs"/>
    <property type="match status" value="1"/>
</dbReference>
<dbReference type="SUPFAM" id="SSF52374">
    <property type="entry name" value="Nucleotidylyl transferase"/>
    <property type="match status" value="1"/>
</dbReference>
<keyword evidence="5" id="KW-0030">Aminoacyl-tRNA synthetase</keyword>
<feature type="domain" description="Methionyl/Leucyl tRNA synthetase" evidence="6">
    <location>
        <begin position="29"/>
        <end position="83"/>
    </location>
</feature>
<dbReference type="InterPro" id="IPR014729">
    <property type="entry name" value="Rossmann-like_a/b/a_fold"/>
</dbReference>
<comment type="caution">
    <text evidence="7">The sequence shown here is derived from an EMBL/GenBank/DDBJ whole genome shotgun (WGS) entry which is preliminary data.</text>
</comment>
<dbReference type="GO" id="GO:0004825">
    <property type="term" value="F:methionine-tRNA ligase activity"/>
    <property type="evidence" value="ECO:0007669"/>
    <property type="project" value="InterPro"/>
</dbReference>
<dbReference type="InterPro" id="IPR023458">
    <property type="entry name" value="Met-tRNA_ligase_1"/>
</dbReference>
<dbReference type="Gene3D" id="2.170.220.10">
    <property type="match status" value="1"/>
</dbReference>
<evidence type="ECO:0000256" key="2">
    <source>
        <dbReference type="ARBA" id="ARBA00022741"/>
    </source>
</evidence>
<name>A0A7W8A925_9ACTN</name>
<reference evidence="7 8" key="1">
    <citation type="submission" date="2020-08" db="EMBL/GenBank/DDBJ databases">
        <title>Genomic Encyclopedia of Type Strains, Phase IV (KMG-IV): sequencing the most valuable type-strain genomes for metagenomic binning, comparative biology and taxonomic classification.</title>
        <authorList>
            <person name="Goeker M."/>
        </authorList>
    </citation>
    <scope>NUCLEOTIDE SEQUENCE [LARGE SCALE GENOMIC DNA]</scope>
    <source>
        <strain evidence="7 8">DSM 45385</strain>
    </source>
</reference>
<evidence type="ECO:0000313" key="7">
    <source>
        <dbReference type="EMBL" id="MBB5081886.1"/>
    </source>
</evidence>
<keyword evidence="1" id="KW-0436">Ligase</keyword>
<keyword evidence="3" id="KW-0067">ATP-binding</keyword>
<dbReference type="GO" id="GO:0005829">
    <property type="term" value="C:cytosol"/>
    <property type="evidence" value="ECO:0007669"/>
    <property type="project" value="TreeGrafter"/>
</dbReference>
<dbReference type="GO" id="GO:0005524">
    <property type="term" value="F:ATP binding"/>
    <property type="evidence" value="ECO:0007669"/>
    <property type="project" value="UniProtKB-KW"/>
</dbReference>
<evidence type="ECO:0000259" key="6">
    <source>
        <dbReference type="Pfam" id="PF09334"/>
    </source>
</evidence>